<dbReference type="SUPFAM" id="SSF52833">
    <property type="entry name" value="Thioredoxin-like"/>
    <property type="match status" value="1"/>
</dbReference>
<evidence type="ECO:0000256" key="7">
    <source>
        <dbReference type="RuleBase" id="RU364038"/>
    </source>
</evidence>
<comment type="subcellular location">
    <subcellularLocation>
        <location evidence="1 7">Periplasm</location>
    </subcellularLocation>
</comment>
<dbReference type="Gene3D" id="3.10.450.70">
    <property type="entry name" value="Disulphide bond isomerase, DsbC/G, N-terminal"/>
    <property type="match status" value="1"/>
</dbReference>
<accession>A0ABW8U8J7</accession>
<dbReference type="PANTHER" id="PTHR35272:SF3">
    <property type="entry name" value="THIOL:DISULFIDE INTERCHANGE PROTEIN DSBC"/>
    <property type="match status" value="1"/>
</dbReference>
<keyword evidence="6 7" id="KW-0676">Redox-active center</keyword>
<keyword evidence="5" id="KW-1015">Disulfide bond</keyword>
<keyword evidence="3 7" id="KW-0732">Signal</keyword>
<dbReference type="Proteomes" id="UP001624684">
    <property type="component" value="Unassembled WGS sequence"/>
</dbReference>
<dbReference type="InterPro" id="IPR018950">
    <property type="entry name" value="DiS-bond_isomerase_DsbC/G_N"/>
</dbReference>
<proteinExistence type="inferred from homology"/>
<evidence type="ECO:0000256" key="6">
    <source>
        <dbReference type="ARBA" id="ARBA00023284"/>
    </source>
</evidence>
<dbReference type="InterPro" id="IPR051470">
    <property type="entry name" value="Thiol:disulfide_interchange"/>
</dbReference>
<feature type="domain" description="Disulphide bond isomerase DsbC/G N-terminal" evidence="8">
    <location>
        <begin position="62"/>
        <end position="122"/>
    </location>
</feature>
<dbReference type="Pfam" id="PF13098">
    <property type="entry name" value="Thioredoxin_2"/>
    <property type="match status" value="1"/>
</dbReference>
<dbReference type="RefSeq" id="WP_407069412.1">
    <property type="nucleotide sequence ID" value="NZ_JBJJXE010000014.1"/>
</dbReference>
<evidence type="ECO:0000256" key="1">
    <source>
        <dbReference type="ARBA" id="ARBA00004418"/>
    </source>
</evidence>
<comment type="caution">
    <text evidence="10">The sequence shown here is derived from an EMBL/GenBank/DDBJ whole genome shotgun (WGS) entry which is preliminary data.</text>
</comment>
<keyword evidence="4 7" id="KW-0574">Periplasm</keyword>
<feature type="domain" description="Thioredoxin-like fold" evidence="9">
    <location>
        <begin position="157"/>
        <end position="273"/>
    </location>
</feature>
<evidence type="ECO:0000256" key="3">
    <source>
        <dbReference type="ARBA" id="ARBA00022729"/>
    </source>
</evidence>
<evidence type="ECO:0000256" key="5">
    <source>
        <dbReference type="ARBA" id="ARBA00023157"/>
    </source>
</evidence>
<evidence type="ECO:0000313" key="10">
    <source>
        <dbReference type="EMBL" id="MFL1732890.1"/>
    </source>
</evidence>
<dbReference type="EMBL" id="JBJJXE010000014">
    <property type="protein sequence ID" value="MFL1732890.1"/>
    <property type="molecule type" value="Genomic_DNA"/>
</dbReference>
<evidence type="ECO:0000256" key="2">
    <source>
        <dbReference type="ARBA" id="ARBA00009813"/>
    </source>
</evidence>
<dbReference type="InterPro" id="IPR036249">
    <property type="entry name" value="Thioredoxin-like_sf"/>
</dbReference>
<keyword evidence="11" id="KW-1185">Reference proteome</keyword>
<reference evidence="10 11" key="1">
    <citation type="submission" date="2024-11" db="EMBL/GenBank/DDBJ databases">
        <title>First Report of Moraxella oculi in Brazil in an Infectious Bovine Keratoconjunctivitis Outbreak.</title>
        <authorList>
            <person name="Carvalho C.V."/>
            <person name="Domingues R."/>
            <person name="Coutinho C."/>
            <person name="Honorio N.T.B.S."/>
            <person name="Faza D.R.L.R."/>
            <person name="Carvalho W.A."/>
            <person name="Machado A.B.F."/>
            <person name="Martins M.F."/>
            <person name="Gaspar E.B."/>
        </authorList>
    </citation>
    <scope>NUCLEOTIDE SEQUENCE [LARGE SCALE GENOMIC DNA]</scope>
    <source>
        <strain evidence="10 11">2117LE</strain>
    </source>
</reference>
<evidence type="ECO:0000259" key="8">
    <source>
        <dbReference type="Pfam" id="PF10411"/>
    </source>
</evidence>
<dbReference type="InterPro" id="IPR033954">
    <property type="entry name" value="DiS-bond_Isoase_DsbC/G"/>
</dbReference>
<evidence type="ECO:0000256" key="4">
    <source>
        <dbReference type="ARBA" id="ARBA00022764"/>
    </source>
</evidence>
<dbReference type="InterPro" id="IPR009094">
    <property type="entry name" value="DiS-bond_isomerase_DsbC/G_N_sf"/>
</dbReference>
<comment type="function">
    <text evidence="7">Required for disulfide bond formation in some periplasmic proteins. Acts by transferring its disulfide bond to other proteins and is reduced in the process.</text>
</comment>
<organism evidence="10 11">
    <name type="scientific">Moraxella oculi</name>
    <dbReference type="NCBI Taxonomy" id="2940516"/>
    <lineage>
        <taxon>Bacteria</taxon>
        <taxon>Pseudomonadati</taxon>
        <taxon>Pseudomonadota</taxon>
        <taxon>Gammaproteobacteria</taxon>
        <taxon>Moraxellales</taxon>
        <taxon>Moraxellaceae</taxon>
        <taxon>Moraxella</taxon>
    </lineage>
</organism>
<dbReference type="PANTHER" id="PTHR35272">
    <property type="entry name" value="THIOL:DISULFIDE INTERCHANGE PROTEIN DSBC-RELATED"/>
    <property type="match status" value="1"/>
</dbReference>
<sequence>MMKHLNFFSMASLHINKTHKPMTWISVMALFIGLTACNDNSQTTPPPKKQSVAIEHGRSDSQVIQNLQHNLDKSNIDLTAISATPTAMNGIYWVMFEEAAPMFSDEKGEYLIQGQIVSLSGEHPVDITTALQSKLAKELLEKVDTSQMIIYPAMGERLASVYVFFDPTCHYCQKLHGQIKDINAKGIEVRYLAWPRSDKITPLTEAIWCSQDRKEALDRAKNGEKITAPACDNPVAQQLELGRRIGVSGTPAIFTESGVQIGGYLPADELAKLAIDYRQ</sequence>
<protein>
    <recommendedName>
        <fullName evidence="7">Thiol:disulfide interchange protein</fullName>
    </recommendedName>
</protein>
<dbReference type="Gene3D" id="3.40.30.10">
    <property type="entry name" value="Glutaredoxin"/>
    <property type="match status" value="1"/>
</dbReference>
<dbReference type="InterPro" id="IPR012336">
    <property type="entry name" value="Thioredoxin-like_fold"/>
</dbReference>
<evidence type="ECO:0000313" key="11">
    <source>
        <dbReference type="Proteomes" id="UP001624684"/>
    </source>
</evidence>
<name>A0ABW8U8J7_9GAMM</name>
<comment type="similarity">
    <text evidence="2 7">Belongs to the thioredoxin family. DsbC subfamily.</text>
</comment>
<dbReference type="CDD" id="cd03020">
    <property type="entry name" value="DsbA_DsbC_DsbG"/>
    <property type="match status" value="1"/>
</dbReference>
<evidence type="ECO:0000259" key="9">
    <source>
        <dbReference type="Pfam" id="PF13098"/>
    </source>
</evidence>
<dbReference type="SUPFAM" id="SSF54423">
    <property type="entry name" value="DsbC/DsbG N-terminal domain-like"/>
    <property type="match status" value="1"/>
</dbReference>
<dbReference type="Pfam" id="PF10411">
    <property type="entry name" value="DsbC_N"/>
    <property type="match status" value="1"/>
</dbReference>
<gene>
    <name evidence="10" type="ORF">ACJHVH_07800</name>
</gene>